<evidence type="ECO:0000256" key="2">
    <source>
        <dbReference type="PROSITE-ProRule" id="PRU00335"/>
    </source>
</evidence>
<keyword evidence="1 2" id="KW-0238">DNA-binding</keyword>
<dbReference type="EMBL" id="JAEDXU010000003">
    <property type="protein sequence ID" value="MBP1046082.1"/>
    <property type="molecule type" value="Genomic_DNA"/>
</dbReference>
<evidence type="ECO:0000256" key="1">
    <source>
        <dbReference type="ARBA" id="ARBA00023125"/>
    </source>
</evidence>
<dbReference type="PROSITE" id="PS50977">
    <property type="entry name" value="HTH_TETR_2"/>
    <property type="match status" value="1"/>
</dbReference>
<comment type="caution">
    <text evidence="4">The sequence shown here is derived from an EMBL/GenBank/DDBJ whole genome shotgun (WGS) entry which is preliminary data.</text>
</comment>
<dbReference type="InterPro" id="IPR039532">
    <property type="entry name" value="TetR_C_Firmicutes"/>
</dbReference>
<reference evidence="4 5" key="1">
    <citation type="submission" date="2020-12" db="EMBL/GenBank/DDBJ databases">
        <title>Vagococcus allomyrinae sp. nov. and Enterococcus lavae sp. nov., isolated from the larvae of Allomyrina dichotoma.</title>
        <authorList>
            <person name="Lee S.D."/>
        </authorList>
    </citation>
    <scope>NUCLEOTIDE SEQUENCE [LARGE SCALE GENOMIC DNA]</scope>
    <source>
        <strain evidence="4 5">BWM-S5</strain>
    </source>
</reference>
<sequence length="183" mass="21249">MVGIPNNRRTLYTKKVIREEFLQILQTKELARITVKEICEAADINRGTFYKYYTDPYDLFQKIESDLLEDIMGNIKIQEKELDSWLVNILIILSENKDASNIILSSKSESRLISSMLSRVKPEALENFALIFEDSSPDKLDLYFTYFVDGTIGLIENWLKNYSYIEPKEIASMILTILSTKIK</sequence>
<dbReference type="InterPro" id="IPR001647">
    <property type="entry name" value="HTH_TetR"/>
</dbReference>
<evidence type="ECO:0000313" key="4">
    <source>
        <dbReference type="EMBL" id="MBP1046082.1"/>
    </source>
</evidence>
<dbReference type="Gene3D" id="1.10.357.10">
    <property type="entry name" value="Tetracycline Repressor, domain 2"/>
    <property type="match status" value="1"/>
</dbReference>
<protein>
    <submittedName>
        <fullName evidence="4">TetR/AcrR family transcriptional regulator</fullName>
    </submittedName>
</protein>
<proteinExistence type="predicted"/>
<dbReference type="Pfam" id="PF14278">
    <property type="entry name" value="TetR_C_8"/>
    <property type="match status" value="1"/>
</dbReference>
<dbReference type="RefSeq" id="WP_209556905.1">
    <property type="nucleotide sequence ID" value="NZ_JAEDXU010000003.1"/>
</dbReference>
<dbReference type="SUPFAM" id="SSF46689">
    <property type="entry name" value="Homeodomain-like"/>
    <property type="match status" value="1"/>
</dbReference>
<dbReference type="PANTHER" id="PTHR43479:SF7">
    <property type="entry name" value="TETR-FAMILY TRANSCRIPTIONAL REGULATOR"/>
    <property type="match status" value="1"/>
</dbReference>
<accession>A0ABS4CHN9</accession>
<dbReference type="PANTHER" id="PTHR43479">
    <property type="entry name" value="ACREF/ENVCD OPERON REPRESSOR-RELATED"/>
    <property type="match status" value="1"/>
</dbReference>
<feature type="domain" description="HTH tetR-type" evidence="3">
    <location>
        <begin position="11"/>
        <end position="71"/>
    </location>
</feature>
<organism evidence="4 5">
    <name type="scientific">Enterococcus larvae</name>
    <dbReference type="NCBI Taxonomy" id="2794352"/>
    <lineage>
        <taxon>Bacteria</taxon>
        <taxon>Bacillati</taxon>
        <taxon>Bacillota</taxon>
        <taxon>Bacilli</taxon>
        <taxon>Lactobacillales</taxon>
        <taxon>Enterococcaceae</taxon>
        <taxon>Enterococcus</taxon>
    </lineage>
</organism>
<keyword evidence="5" id="KW-1185">Reference proteome</keyword>
<evidence type="ECO:0000313" key="5">
    <source>
        <dbReference type="Proteomes" id="UP000673375"/>
    </source>
</evidence>
<dbReference type="Proteomes" id="UP000673375">
    <property type="component" value="Unassembled WGS sequence"/>
</dbReference>
<gene>
    <name evidence="4" type="ORF">I6N96_07285</name>
</gene>
<evidence type="ECO:0000259" key="3">
    <source>
        <dbReference type="PROSITE" id="PS50977"/>
    </source>
</evidence>
<name>A0ABS4CHN9_9ENTE</name>
<dbReference type="InterPro" id="IPR009057">
    <property type="entry name" value="Homeodomain-like_sf"/>
</dbReference>
<dbReference type="InterPro" id="IPR050624">
    <property type="entry name" value="HTH-type_Tx_Regulator"/>
</dbReference>
<feature type="DNA-binding region" description="H-T-H motif" evidence="2">
    <location>
        <begin position="34"/>
        <end position="53"/>
    </location>
</feature>